<evidence type="ECO:0000256" key="1">
    <source>
        <dbReference type="ARBA" id="ARBA00004123"/>
    </source>
</evidence>
<dbReference type="KEGG" id="cmax:111499353"/>
<comment type="subcellular location">
    <subcellularLocation>
        <location evidence="2">Cytoplasm</location>
    </subcellularLocation>
    <subcellularLocation>
        <location evidence="1">Nucleus</location>
    </subcellularLocation>
</comment>
<reference evidence="9" key="1">
    <citation type="submission" date="2025-08" db="UniProtKB">
        <authorList>
            <consortium name="RefSeq"/>
        </authorList>
    </citation>
    <scope>IDENTIFICATION</scope>
    <source>
        <tissue evidence="9">Young leaves</tissue>
    </source>
</reference>
<dbReference type="Pfam" id="PF01399">
    <property type="entry name" value="PCI"/>
    <property type="match status" value="1"/>
</dbReference>
<keyword evidence="6" id="KW-0539">Nucleus</keyword>
<dbReference type="InterPro" id="IPR036390">
    <property type="entry name" value="WH_DNA-bd_sf"/>
</dbReference>
<dbReference type="GeneID" id="111499353"/>
<proteinExistence type="inferred from homology"/>
<dbReference type="SUPFAM" id="SSF46785">
    <property type="entry name" value="Winged helix' DNA-binding domain"/>
    <property type="match status" value="1"/>
</dbReference>
<evidence type="ECO:0000256" key="4">
    <source>
        <dbReference type="ARBA" id="ARBA00022490"/>
    </source>
</evidence>
<organism evidence="8 9">
    <name type="scientific">Cucurbita maxima</name>
    <name type="common">Pumpkin</name>
    <name type="synonym">Winter squash</name>
    <dbReference type="NCBI Taxonomy" id="3661"/>
    <lineage>
        <taxon>Eukaryota</taxon>
        <taxon>Viridiplantae</taxon>
        <taxon>Streptophyta</taxon>
        <taxon>Embryophyta</taxon>
        <taxon>Tracheophyta</taxon>
        <taxon>Spermatophyta</taxon>
        <taxon>Magnoliopsida</taxon>
        <taxon>eudicotyledons</taxon>
        <taxon>Gunneridae</taxon>
        <taxon>Pentapetalae</taxon>
        <taxon>rosids</taxon>
        <taxon>fabids</taxon>
        <taxon>Cucurbitales</taxon>
        <taxon>Cucurbitaceae</taxon>
        <taxon>Cucurbiteae</taxon>
        <taxon>Cucurbita</taxon>
    </lineage>
</organism>
<accession>A0A6J1L0V3</accession>
<dbReference type="GO" id="GO:0008180">
    <property type="term" value="C:COP9 signalosome"/>
    <property type="evidence" value="ECO:0007669"/>
    <property type="project" value="UniProtKB-KW"/>
</dbReference>
<dbReference type="InterPro" id="IPR000717">
    <property type="entry name" value="PCI_dom"/>
</dbReference>
<sequence length="149" mass="17469">MDNQNFHFYLDSALEVKELVRDFYLRRYCSCFRHLDNLREWLLADIYFFNHYETLYNKIRNRALIVYTEPFVAVGLQRVAVVFGTNIEAIEKQLLALINTNQIQADVDSINKVVHFPRHEGNGSFPQGLQSSVAEFDQVHSVVKHILYS</sequence>
<evidence type="ECO:0000256" key="6">
    <source>
        <dbReference type="ARBA" id="ARBA00023242"/>
    </source>
</evidence>
<dbReference type="AlphaFoldDB" id="A0A6J1L0V3"/>
<dbReference type="PANTHER" id="PTHR14145">
    <property type="entry name" value="26S PROTESOME SUBUNIT 6"/>
    <property type="match status" value="1"/>
</dbReference>
<dbReference type="PANTHER" id="PTHR14145:SF2">
    <property type="entry name" value="COP9 SIGNALOSOME COMPLEX SUBUNIT 1"/>
    <property type="match status" value="1"/>
</dbReference>
<protein>
    <submittedName>
        <fullName evidence="9">COP9 signalosome complex subunit 1-like</fullName>
    </submittedName>
</protein>
<dbReference type="PROSITE" id="PS50250">
    <property type="entry name" value="PCI"/>
    <property type="match status" value="1"/>
</dbReference>
<comment type="similarity">
    <text evidence="3">Belongs to the CSN1 family.</text>
</comment>
<dbReference type="OrthoDB" id="422427at2759"/>
<evidence type="ECO:0000256" key="2">
    <source>
        <dbReference type="ARBA" id="ARBA00004496"/>
    </source>
</evidence>
<dbReference type="GO" id="GO:0005737">
    <property type="term" value="C:cytoplasm"/>
    <property type="evidence" value="ECO:0007669"/>
    <property type="project" value="UniProtKB-SubCell"/>
</dbReference>
<evidence type="ECO:0000313" key="9">
    <source>
        <dbReference type="RefSeq" id="XP_023006695.1"/>
    </source>
</evidence>
<keyword evidence="8" id="KW-1185">Reference proteome</keyword>
<evidence type="ECO:0000259" key="7">
    <source>
        <dbReference type="PROSITE" id="PS50250"/>
    </source>
</evidence>
<dbReference type="Proteomes" id="UP000504608">
    <property type="component" value="Unplaced"/>
</dbReference>
<evidence type="ECO:0000256" key="3">
    <source>
        <dbReference type="ARBA" id="ARBA00008793"/>
    </source>
</evidence>
<evidence type="ECO:0000313" key="8">
    <source>
        <dbReference type="Proteomes" id="UP000504608"/>
    </source>
</evidence>
<evidence type="ECO:0000256" key="5">
    <source>
        <dbReference type="ARBA" id="ARBA00022790"/>
    </source>
</evidence>
<name>A0A6J1L0V3_CUCMA</name>
<gene>
    <name evidence="9" type="primary">LOC111499353</name>
</gene>
<dbReference type="Gene3D" id="1.25.40.570">
    <property type="match status" value="1"/>
</dbReference>
<dbReference type="InterPro" id="IPR019585">
    <property type="entry name" value="Rpn7/CSN1"/>
</dbReference>
<keyword evidence="4" id="KW-0963">Cytoplasm</keyword>
<keyword evidence="5" id="KW-0736">Signalosome</keyword>
<feature type="domain" description="PCI" evidence="7">
    <location>
        <begin position="1"/>
        <end position="121"/>
    </location>
</feature>
<dbReference type="SMART" id="SM00088">
    <property type="entry name" value="PINT"/>
    <property type="match status" value="1"/>
</dbReference>
<dbReference type="RefSeq" id="XP_023006695.1">
    <property type="nucleotide sequence ID" value="XM_023150927.1"/>
</dbReference>